<keyword evidence="2" id="KW-0732">Signal</keyword>
<name>A0A969WA53_9GAMM</name>
<evidence type="ECO:0000259" key="3">
    <source>
        <dbReference type="Pfam" id="PF01433"/>
    </source>
</evidence>
<keyword evidence="5" id="KW-1185">Reference proteome</keyword>
<evidence type="ECO:0000256" key="1">
    <source>
        <dbReference type="SAM" id="MobiDB-lite"/>
    </source>
</evidence>
<dbReference type="GO" id="GO:0008270">
    <property type="term" value="F:zinc ion binding"/>
    <property type="evidence" value="ECO:0007669"/>
    <property type="project" value="InterPro"/>
</dbReference>
<dbReference type="SUPFAM" id="SSF55486">
    <property type="entry name" value="Metalloproteases ('zincins'), catalytic domain"/>
    <property type="match status" value="1"/>
</dbReference>
<evidence type="ECO:0000313" key="4">
    <source>
        <dbReference type="EMBL" id="NKF22369.1"/>
    </source>
</evidence>
<feature type="domain" description="Peptidase M1 membrane alanine aminopeptidase" evidence="3">
    <location>
        <begin position="400"/>
        <end position="562"/>
    </location>
</feature>
<dbReference type="GO" id="GO:0008237">
    <property type="term" value="F:metallopeptidase activity"/>
    <property type="evidence" value="ECO:0007669"/>
    <property type="project" value="InterPro"/>
</dbReference>
<evidence type="ECO:0000256" key="2">
    <source>
        <dbReference type="SAM" id="SignalP"/>
    </source>
</evidence>
<protein>
    <submittedName>
        <fullName evidence="4">M1 family metallopeptidase</fullName>
    </submittedName>
</protein>
<comment type="caution">
    <text evidence="4">The sequence shown here is derived from an EMBL/GenBank/DDBJ whole genome shotgun (WGS) entry which is preliminary data.</text>
</comment>
<organism evidence="4 5">
    <name type="scientific">Solimonas marina</name>
    <dbReference type="NCBI Taxonomy" id="2714601"/>
    <lineage>
        <taxon>Bacteria</taxon>
        <taxon>Pseudomonadati</taxon>
        <taxon>Pseudomonadota</taxon>
        <taxon>Gammaproteobacteria</taxon>
        <taxon>Nevskiales</taxon>
        <taxon>Nevskiaceae</taxon>
        <taxon>Solimonas</taxon>
    </lineage>
</organism>
<reference evidence="4" key="1">
    <citation type="submission" date="2020-03" db="EMBL/GenBank/DDBJ databases">
        <title>Solimonas marina sp. nov., isolated from deep seawater of the Pacific Ocean.</title>
        <authorList>
            <person name="Liu X."/>
            <person name="Lai Q."/>
            <person name="Sun F."/>
            <person name="Gai Y."/>
            <person name="Li G."/>
            <person name="Shao Z."/>
        </authorList>
    </citation>
    <scope>NUCLEOTIDE SEQUENCE</scope>
    <source>
        <strain evidence="4">C16B3</strain>
    </source>
</reference>
<dbReference type="Pfam" id="PF01433">
    <property type="entry name" value="Peptidase_M1"/>
    <property type="match status" value="1"/>
</dbReference>
<gene>
    <name evidence="4" type="ORF">G7Y82_08560</name>
</gene>
<accession>A0A969WA53</accession>
<dbReference type="CDD" id="cd09604">
    <property type="entry name" value="M1_APN_like"/>
    <property type="match status" value="1"/>
</dbReference>
<dbReference type="InterPro" id="IPR014782">
    <property type="entry name" value="Peptidase_M1_dom"/>
</dbReference>
<dbReference type="InterPro" id="IPR027268">
    <property type="entry name" value="Peptidase_M4/M1_CTD_sf"/>
</dbReference>
<dbReference type="Gene3D" id="1.10.390.10">
    <property type="entry name" value="Neutral Protease Domain 2"/>
    <property type="match status" value="1"/>
</dbReference>
<dbReference type="EMBL" id="JAAVXB010000004">
    <property type="protein sequence ID" value="NKF22369.1"/>
    <property type="molecule type" value="Genomic_DNA"/>
</dbReference>
<proteinExistence type="predicted"/>
<feature type="region of interest" description="Disordered" evidence="1">
    <location>
        <begin position="460"/>
        <end position="480"/>
    </location>
</feature>
<sequence length="666" mass="75240">MPAVPRPPLIARLLPGLFAIFASVAAQAAAPAPSFDPRQTFAPLTLPTPVNRYRSANGAPGPDYWQNRADYQINARLDTQTQQLSADETITYTNNSPDTLQGLWLQIEQNIYKPGSRSSFASGWRRKPDQVTDGYQFDKVEVEYQGKRYAAQTVISDSRMQVRLAEPLPGKGSKLELHIVYHYEFPGTFGGRTAWLDTPNGRIYDVAQWYPRMAVYDDVRGWDTQPYLGSEFYLEYGDFDYRVTVPSDMVVAGAGELVNPGEVLSSEQQQRLKQARASNQTVMIRTPADVEAAAQSSASGEKTWHFRMKNTRDAVFAASKAFVWDAARINLPDHKTSIAMSFYPVESSGNDKWGRSTEYLKDSVENYSKRWFVYPYPAAINVGGPVGGMEYPGILFDHWKSQGKQLFWITAHEIGHAWFPMIVGSNERRDAWMDEGINTFIDTYESDDFNHGEFAPKRDAEYAPGGGAPADEIEPILEDQDAPPPMLRADAISEKYRHPISYFKAAYGLVLLREQILGPERFDWAFRKYIADWAYKHPTPSDFFRAMDSAGGEDLGWFWRGWFFNNWTLDLAVGGIDHDDKAPDEPVVVHIVNRDQLVLPATVRIDFADGTHRDVRLPVETWLQKKDYALHLPASPAVARVTIDPDHLIPDRDRSNNVYIVGKATK</sequence>
<feature type="chain" id="PRO_5037881436" evidence="2">
    <location>
        <begin position="29"/>
        <end position="666"/>
    </location>
</feature>
<feature type="signal peptide" evidence="2">
    <location>
        <begin position="1"/>
        <end position="28"/>
    </location>
</feature>
<evidence type="ECO:0000313" key="5">
    <source>
        <dbReference type="Proteomes" id="UP000653472"/>
    </source>
</evidence>
<feature type="compositionally biased region" description="Acidic residues" evidence="1">
    <location>
        <begin position="471"/>
        <end position="480"/>
    </location>
</feature>
<dbReference type="AlphaFoldDB" id="A0A969WA53"/>
<dbReference type="Proteomes" id="UP000653472">
    <property type="component" value="Unassembled WGS sequence"/>
</dbReference>